<proteinExistence type="predicted"/>
<dbReference type="GO" id="GO:0004764">
    <property type="term" value="F:shikimate 3-dehydrogenase (NADP+) activity"/>
    <property type="evidence" value="ECO:0007669"/>
    <property type="project" value="InterPro"/>
</dbReference>
<dbReference type="SUPFAM" id="SSF51735">
    <property type="entry name" value="NAD(P)-binding Rossmann-fold domains"/>
    <property type="match status" value="1"/>
</dbReference>
<dbReference type="EMBL" id="FMCS01000003">
    <property type="protein sequence ID" value="SCE93177.1"/>
    <property type="molecule type" value="Genomic_DNA"/>
</dbReference>
<dbReference type="InterPro" id="IPR036291">
    <property type="entry name" value="NAD(P)-bd_dom_sf"/>
</dbReference>
<dbReference type="PANTHER" id="PTHR21089">
    <property type="entry name" value="SHIKIMATE DEHYDROGENASE"/>
    <property type="match status" value="1"/>
</dbReference>
<dbReference type="Gene3D" id="3.40.50.10860">
    <property type="entry name" value="Leucine Dehydrogenase, chain A, domain 1"/>
    <property type="match status" value="1"/>
</dbReference>
<evidence type="ECO:0000313" key="1">
    <source>
        <dbReference type="EMBL" id="SCE93177.1"/>
    </source>
</evidence>
<dbReference type="GO" id="GO:0019632">
    <property type="term" value="P:shikimate metabolic process"/>
    <property type="evidence" value="ECO:0007669"/>
    <property type="project" value="TreeGrafter"/>
</dbReference>
<dbReference type="InterPro" id="IPR022893">
    <property type="entry name" value="Shikimate_DH_fam"/>
</dbReference>
<reference evidence="2" key="1">
    <citation type="submission" date="2016-06" db="EMBL/GenBank/DDBJ databases">
        <authorList>
            <person name="Varghese N."/>
            <person name="Submissions Spin"/>
        </authorList>
    </citation>
    <scope>NUCLEOTIDE SEQUENCE [LARGE SCALE GENOMIC DNA]</scope>
    <source>
        <strain evidence="2">DSM 45246</strain>
    </source>
</reference>
<dbReference type="GO" id="GO:0009423">
    <property type="term" value="P:chorismate biosynthetic process"/>
    <property type="evidence" value="ECO:0007669"/>
    <property type="project" value="TreeGrafter"/>
</dbReference>
<sequence>MPLAAPSEAYRALVTELAGSDDVLGAVITTHKVAVLREAGDLIDRLDPLAAECGEVNALRRETGRLAGFARDPISVGRVVDDIWPDGEHVVCLGAGGSAIALGRHLLARPAPPARLVFTDRSGAAGSHLEAVLGPWAESRRVRLEIHLGAGPWDQLVASGPPGTLIVNATGLGKDRPGNPLSPVAEFPPAAVVWDLNYRGDLAMLRQARAQDGLVVYDGWQLFCHGWAAALGPILDLPNEMDTASRFATLAAPLRARP</sequence>
<accession>A0A1C4WAC0</accession>
<protein>
    <submittedName>
        <fullName evidence="1">Shikimate 5-dehydrogenase</fullName>
    </submittedName>
</protein>
<gene>
    <name evidence="1" type="ORF">GA0070214_103382</name>
</gene>
<dbReference type="PANTHER" id="PTHR21089:SF1">
    <property type="entry name" value="BIFUNCTIONAL 3-DEHYDROQUINATE DEHYDRATASE_SHIKIMATE DEHYDROGENASE, CHLOROPLASTIC"/>
    <property type="match status" value="1"/>
</dbReference>
<dbReference type="Gene3D" id="3.40.50.720">
    <property type="entry name" value="NAD(P)-binding Rossmann-like Domain"/>
    <property type="match status" value="1"/>
</dbReference>
<name>A0A1C4WAC0_9ACTN</name>
<evidence type="ECO:0000313" key="2">
    <source>
        <dbReference type="Proteomes" id="UP000199629"/>
    </source>
</evidence>
<dbReference type="AlphaFoldDB" id="A0A1C4WAC0"/>
<dbReference type="Proteomes" id="UP000199629">
    <property type="component" value="Unassembled WGS sequence"/>
</dbReference>
<organism evidence="1 2">
    <name type="scientific">Micromonospora chaiyaphumensis</name>
    <dbReference type="NCBI Taxonomy" id="307119"/>
    <lineage>
        <taxon>Bacteria</taxon>
        <taxon>Bacillati</taxon>
        <taxon>Actinomycetota</taxon>
        <taxon>Actinomycetes</taxon>
        <taxon>Micromonosporales</taxon>
        <taxon>Micromonosporaceae</taxon>
        <taxon>Micromonospora</taxon>
    </lineage>
</organism>
<keyword evidence="2" id="KW-1185">Reference proteome</keyword>